<organism evidence="3 4">
    <name type="scientific">Streptomyces gulbargensis</name>
    <dbReference type="NCBI Taxonomy" id="364901"/>
    <lineage>
        <taxon>Bacteria</taxon>
        <taxon>Bacillati</taxon>
        <taxon>Actinomycetota</taxon>
        <taxon>Actinomycetes</taxon>
        <taxon>Kitasatosporales</taxon>
        <taxon>Streptomycetaceae</taxon>
        <taxon>Streptomyces</taxon>
    </lineage>
</organism>
<dbReference type="Pfam" id="PF06259">
    <property type="entry name" value="Abhydrolase_8"/>
    <property type="match status" value="1"/>
</dbReference>
<dbReference type="InterPro" id="IPR029058">
    <property type="entry name" value="AB_hydrolase_fold"/>
</dbReference>
<dbReference type="EMBL" id="BAABAJ010000016">
    <property type="protein sequence ID" value="GAA3931449.1"/>
    <property type="molecule type" value="Genomic_DNA"/>
</dbReference>
<feature type="domain" description="DUF1023" evidence="2">
    <location>
        <begin position="338"/>
        <end position="504"/>
    </location>
</feature>
<dbReference type="RefSeq" id="WP_345285704.1">
    <property type="nucleotide sequence ID" value="NZ_BAABAJ010000016.1"/>
</dbReference>
<evidence type="ECO:0000313" key="4">
    <source>
        <dbReference type="Proteomes" id="UP001501000"/>
    </source>
</evidence>
<evidence type="ECO:0000313" key="3">
    <source>
        <dbReference type="EMBL" id="GAA3931449.1"/>
    </source>
</evidence>
<evidence type="ECO:0000259" key="2">
    <source>
        <dbReference type="Pfam" id="PF06259"/>
    </source>
</evidence>
<dbReference type="InterPro" id="IPR010427">
    <property type="entry name" value="DUF1023"/>
</dbReference>
<protein>
    <recommendedName>
        <fullName evidence="2">DUF1023 domain-containing protein</fullName>
    </recommendedName>
</protein>
<sequence length="612" mass="65147">MTETLTWQLLRDLKTSGFTEAGDTWHEVSNRSDADRARVDRAMSAKLRETQQSESAEAALDRLKRLSRNFRYLHSECGLIRTALNGLVGDLTEPQNQLKQALADAAALHFTVHEDGSVSYPAAEVEDVTGAKRNAPGSTTQGTSRLPLEPPGPGAGGRPSLYPGHSGFKPLNPNAAKAQDVADRIARAVRSAREIDARYARTLHGLRAEKGLDVTEATLKDVFRDTADVRSAAGMHLGAAVPEDKSPAERKKWWDGLTDEQRQEYLEVAPDLIGGLDGIPAVARDEANRNYLPVLMEDLARRGGDDAETKLNALRMLQGKLNEPSEAPMFLLGIGDEGNGRAIVSYGNPDTARNVSAYVPGFRTQLNDEFVNETMQRAHDTALGAQEVDPSSASIIWLGYDAPQLADVATTGDAERGGRAYNQFMSGLAETNENEDPHLTAIGHSYGSLTVGTAARQSGGIPGVDDIILVGSPGVGVDRAEDLGVGRDHVFVGSADNDLVTKMPSNQQSGAGLAGALVGAPLGPAGMLGGALIASDIADQGDDDLRFGKDPASEAFGGRRFLVDDGPRPVRDVGLMDAHSQYFTPTVDAVSAANIAKIVGGKPHEITTEEHR</sequence>
<dbReference type="Proteomes" id="UP001501000">
    <property type="component" value="Unassembled WGS sequence"/>
</dbReference>
<dbReference type="SUPFAM" id="SSF53474">
    <property type="entry name" value="alpha/beta-Hydrolases"/>
    <property type="match status" value="1"/>
</dbReference>
<name>A0ABP7MWR4_9ACTN</name>
<evidence type="ECO:0000256" key="1">
    <source>
        <dbReference type="SAM" id="MobiDB-lite"/>
    </source>
</evidence>
<proteinExistence type="predicted"/>
<gene>
    <name evidence="3" type="ORF">GCM10022244_45350</name>
</gene>
<keyword evidence="4" id="KW-1185">Reference proteome</keyword>
<feature type="region of interest" description="Disordered" evidence="1">
    <location>
        <begin position="127"/>
        <end position="174"/>
    </location>
</feature>
<comment type="caution">
    <text evidence="3">The sequence shown here is derived from an EMBL/GenBank/DDBJ whole genome shotgun (WGS) entry which is preliminary data.</text>
</comment>
<reference evidence="4" key="1">
    <citation type="journal article" date="2019" name="Int. J. Syst. Evol. Microbiol.">
        <title>The Global Catalogue of Microorganisms (GCM) 10K type strain sequencing project: providing services to taxonomists for standard genome sequencing and annotation.</title>
        <authorList>
            <consortium name="The Broad Institute Genomics Platform"/>
            <consortium name="The Broad Institute Genome Sequencing Center for Infectious Disease"/>
            <person name="Wu L."/>
            <person name="Ma J."/>
        </authorList>
    </citation>
    <scope>NUCLEOTIDE SEQUENCE [LARGE SCALE GENOMIC DNA]</scope>
    <source>
        <strain evidence="4">JCM 16956</strain>
    </source>
</reference>
<accession>A0ABP7MWR4</accession>